<protein>
    <submittedName>
        <fullName evidence="2">Uncharacterized protein</fullName>
    </submittedName>
</protein>
<evidence type="ECO:0000313" key="2">
    <source>
        <dbReference type="WBParaSite" id="ES5_v2.g488.t1"/>
    </source>
</evidence>
<dbReference type="WBParaSite" id="ES5_v2.g488.t1">
    <property type="protein sequence ID" value="ES5_v2.g488.t1"/>
    <property type="gene ID" value="ES5_v2.g488"/>
</dbReference>
<evidence type="ECO:0000313" key="1">
    <source>
        <dbReference type="Proteomes" id="UP000887579"/>
    </source>
</evidence>
<accession>A0AC34GNR9</accession>
<sequence>MWAAEKCSFSTLPYIFQHRFCQLSNLETISNLSKCSHSSNALVQKSVGRIRKLFITDMLVPSKRNSSLPLDDCDNKVNDKLQSIQVLFINSNFTIQNLEKFPSWNHPINLLISVKYITENALTQLILLNINQLVFRGKCLFENGFDLDQILCRLSSIKTVDIKLEFALYYIPYDGYHDRRRYILVTEKKFPMLQFYCCGSDLIIQSKKKKSM</sequence>
<name>A0AC34GNR9_9BILA</name>
<proteinExistence type="predicted"/>
<dbReference type="Proteomes" id="UP000887579">
    <property type="component" value="Unplaced"/>
</dbReference>
<organism evidence="1 2">
    <name type="scientific">Panagrolaimus sp. ES5</name>
    <dbReference type="NCBI Taxonomy" id="591445"/>
    <lineage>
        <taxon>Eukaryota</taxon>
        <taxon>Metazoa</taxon>
        <taxon>Ecdysozoa</taxon>
        <taxon>Nematoda</taxon>
        <taxon>Chromadorea</taxon>
        <taxon>Rhabditida</taxon>
        <taxon>Tylenchina</taxon>
        <taxon>Panagrolaimomorpha</taxon>
        <taxon>Panagrolaimoidea</taxon>
        <taxon>Panagrolaimidae</taxon>
        <taxon>Panagrolaimus</taxon>
    </lineage>
</organism>
<reference evidence="2" key="1">
    <citation type="submission" date="2022-11" db="UniProtKB">
        <authorList>
            <consortium name="WormBaseParasite"/>
        </authorList>
    </citation>
    <scope>IDENTIFICATION</scope>
</reference>